<protein>
    <submittedName>
        <fullName evidence="1">Uncharacterized protein</fullName>
    </submittedName>
</protein>
<dbReference type="Proteomes" id="UP000601055">
    <property type="component" value="Unassembled WGS sequence"/>
</dbReference>
<organism evidence="1 2">
    <name type="scientific">Pedobacter planticolens</name>
    <dbReference type="NCBI Taxonomy" id="2679964"/>
    <lineage>
        <taxon>Bacteria</taxon>
        <taxon>Pseudomonadati</taxon>
        <taxon>Bacteroidota</taxon>
        <taxon>Sphingobacteriia</taxon>
        <taxon>Sphingobacteriales</taxon>
        <taxon>Sphingobacteriaceae</taxon>
        <taxon>Pedobacter</taxon>
    </lineage>
</organism>
<evidence type="ECO:0000313" key="1">
    <source>
        <dbReference type="EMBL" id="MBB2146913.1"/>
    </source>
</evidence>
<sequence>MKFKVFPNRTLIISGSLHKFYNYLTSNESRNDDLYTYANFTTTLQYFTDVLKLNIKKMRVHNIEFGVNLHLKCDAADYLVQMQAYRWLTFNQVISEKKIGRTCVMDEYWAKIYFKGFQFGNNPNLLRIEKSVKTMQAVFKTHVYLTDLADKKVWEYCGNNLLKMFDDILISDVFVIDQLSKTEKRVVLECSNNAQWKDFTKQKKSLNRKAYDKIIENHGAMKIRSNLKALITEQIKEIINT</sequence>
<dbReference type="RefSeq" id="WP_182923549.1">
    <property type="nucleotide sequence ID" value="NZ_WNXD01000002.1"/>
</dbReference>
<keyword evidence="2" id="KW-1185">Reference proteome</keyword>
<gene>
    <name evidence="1" type="ORF">GM921_15520</name>
</gene>
<proteinExistence type="predicted"/>
<name>A0A923E2M7_9SPHI</name>
<dbReference type="EMBL" id="WNXD01000002">
    <property type="protein sequence ID" value="MBB2146913.1"/>
    <property type="molecule type" value="Genomic_DNA"/>
</dbReference>
<accession>A0A923E2M7</accession>
<reference evidence="1" key="1">
    <citation type="submission" date="2019-11" db="EMBL/GenBank/DDBJ databases">
        <title>Description of Pedobacter sp. LMG 31464T.</title>
        <authorList>
            <person name="Carlier A."/>
            <person name="Qi S."/>
            <person name="Vandamme P."/>
        </authorList>
    </citation>
    <scope>NUCLEOTIDE SEQUENCE</scope>
    <source>
        <strain evidence="1">LMG 31464</strain>
    </source>
</reference>
<evidence type="ECO:0000313" key="2">
    <source>
        <dbReference type="Proteomes" id="UP000601055"/>
    </source>
</evidence>
<comment type="caution">
    <text evidence="1">The sequence shown here is derived from an EMBL/GenBank/DDBJ whole genome shotgun (WGS) entry which is preliminary data.</text>
</comment>
<dbReference type="AlphaFoldDB" id="A0A923E2M7"/>